<dbReference type="OrthoDB" id="9787933at2"/>
<dbReference type="RefSeq" id="WP_004720510.1">
    <property type="nucleotide sequence ID" value="NZ_CABIHT010000021.1"/>
</dbReference>
<dbReference type="PANTHER" id="PTHR46623:SF6">
    <property type="entry name" value="ALPHA_BETA-HYDROLASES SUPERFAMILY PROTEIN"/>
    <property type="match status" value="1"/>
</dbReference>
<dbReference type="InterPro" id="IPR029058">
    <property type="entry name" value="AB_hydrolase_fold"/>
</dbReference>
<dbReference type="GeneID" id="66880963"/>
<dbReference type="PATRIC" id="fig|29486.45.peg.1907"/>
<organism evidence="2">
    <name type="scientific">Yersinia ruckeri</name>
    <dbReference type="NCBI Taxonomy" id="29486"/>
    <lineage>
        <taxon>Bacteria</taxon>
        <taxon>Pseudomonadati</taxon>
        <taxon>Pseudomonadota</taxon>
        <taxon>Gammaproteobacteria</taxon>
        <taxon>Enterobacterales</taxon>
        <taxon>Yersiniaceae</taxon>
        <taxon>Yersinia</taxon>
    </lineage>
</organism>
<dbReference type="GO" id="GO:0008806">
    <property type="term" value="F:carboxymethylenebutenolidase activity"/>
    <property type="evidence" value="ECO:0007669"/>
    <property type="project" value="UniProtKB-EC"/>
</dbReference>
<name>A0A0A5FUS3_YERRU</name>
<dbReference type="AlphaFoldDB" id="A0A0A5FUS3"/>
<dbReference type="InterPro" id="IPR051049">
    <property type="entry name" value="Dienelactone_hydrolase-like"/>
</dbReference>
<keyword evidence="2" id="KW-0378">Hydrolase</keyword>
<gene>
    <name evidence="3" type="primary">clcD</name>
    <name evidence="2" type="ORF">CSF007_16875</name>
    <name evidence="3" type="ORF">NCTC10476_02347</name>
</gene>
<dbReference type="EMBL" id="UHJG01000001">
    <property type="protein sequence ID" value="SUQ01019.1"/>
    <property type="molecule type" value="Genomic_DNA"/>
</dbReference>
<dbReference type="SUPFAM" id="SSF53474">
    <property type="entry name" value="alpha/beta-Hydrolases"/>
    <property type="match status" value="1"/>
</dbReference>
<evidence type="ECO:0000313" key="2">
    <source>
        <dbReference type="EMBL" id="CEK29083.1"/>
    </source>
</evidence>
<proteinExistence type="predicted"/>
<protein>
    <submittedName>
        <fullName evidence="2 3">Carboxymethylenebutenolidase</fullName>
        <ecNumber evidence="2 3">3.1.1.45</ecNumber>
    </submittedName>
</protein>
<dbReference type="InterPro" id="IPR002925">
    <property type="entry name" value="Dienelactn_hydro"/>
</dbReference>
<dbReference type="Pfam" id="PF01738">
    <property type="entry name" value="DLH"/>
    <property type="match status" value="1"/>
</dbReference>
<dbReference type="STRING" id="29486.UGYR_08990"/>
<evidence type="ECO:0000259" key="1">
    <source>
        <dbReference type="Pfam" id="PF01738"/>
    </source>
</evidence>
<dbReference type="Proteomes" id="UP000255169">
    <property type="component" value="Unassembled WGS sequence"/>
</dbReference>
<reference evidence="2" key="1">
    <citation type="journal article" date="2015" name="Genome Announc.">
        <title>Complete Genome Sequence of Yersinia ruckeri Strain CSF007-82, Etiologic Agent of Red Mouth Disease in Salmonid Fish.</title>
        <authorList>
            <person name="Nelson M.C."/>
            <person name="LaPatra S.E."/>
            <person name="Welch T.J."/>
            <person name="Graf J."/>
        </authorList>
    </citation>
    <scope>NUCLEOTIDE SEQUENCE</scope>
    <source>
        <strain evidence="2">CSF007-82</strain>
    </source>
</reference>
<evidence type="ECO:0000313" key="3">
    <source>
        <dbReference type="EMBL" id="SUQ01019.1"/>
    </source>
</evidence>
<dbReference type="Gene3D" id="3.40.50.1820">
    <property type="entry name" value="alpha/beta hydrolase"/>
    <property type="match status" value="1"/>
</dbReference>
<accession>A0A0A5FUS3</accession>
<dbReference type="KEGG" id="yrb:UGYR_08990"/>
<dbReference type="PANTHER" id="PTHR46623">
    <property type="entry name" value="CARBOXYMETHYLENEBUTENOLIDASE-RELATED"/>
    <property type="match status" value="1"/>
</dbReference>
<reference evidence="3 4" key="2">
    <citation type="submission" date="2018-06" db="EMBL/GenBank/DDBJ databases">
        <authorList>
            <consortium name="Pathogen Informatics"/>
            <person name="Doyle S."/>
        </authorList>
    </citation>
    <scope>NUCLEOTIDE SEQUENCE [LARGE SCALE GENOMIC DNA]</scope>
    <source>
        <strain evidence="3 4">NCTC10476</strain>
    </source>
</reference>
<evidence type="ECO:0000313" key="4">
    <source>
        <dbReference type="Proteomes" id="UP000255169"/>
    </source>
</evidence>
<sequence>MKTDQDMTLRQTASQFTPAVDFLASSVIHTDSQDIHASDTTIPSQGELLPAYIAKPAQHHGPYPVVIVVHEIFGVHEHIRDICRRLAKEGYLAIAPDLYFRQGNASEYHDISELIGQLVGKVSDRQVLVDLDHTVNWASRHDGDISKLAITGFCWGGRIAWLYAAHNPQLKAAVAWYGKLAGDKSLNCPKHPVDIAVNLSAPVLGLYGGQDSGISQEQVETMRHALRAANAEAELIVYPEAGHAFNADYRPNYHQEAALDAWQRMIGWFNRYDISPRKAP</sequence>
<feature type="domain" description="Dienelactone hydrolase" evidence="1">
    <location>
        <begin position="50"/>
        <end position="272"/>
    </location>
</feature>
<dbReference type="EMBL" id="LN681231">
    <property type="protein sequence ID" value="CEK29083.1"/>
    <property type="molecule type" value="Genomic_DNA"/>
</dbReference>
<keyword evidence="4" id="KW-1185">Reference proteome</keyword>
<dbReference type="EC" id="3.1.1.45" evidence="2 3"/>